<gene>
    <name evidence="2" type="ORF">BGT96224V2_LOCUS4506</name>
</gene>
<evidence type="ECO:0000313" key="2">
    <source>
        <dbReference type="EMBL" id="SUZ11309.1"/>
    </source>
</evidence>
<feature type="non-terminal residue" evidence="2">
    <location>
        <position position="1"/>
    </location>
</feature>
<proteinExistence type="predicted"/>
<keyword evidence="1" id="KW-0732">Signal</keyword>
<organism evidence="2">
    <name type="scientific">Blumeria graminis f. sp. tritici 96224</name>
    <dbReference type="NCBI Taxonomy" id="1268274"/>
    <lineage>
        <taxon>Eukaryota</taxon>
        <taxon>Fungi</taxon>
        <taxon>Dikarya</taxon>
        <taxon>Ascomycota</taxon>
        <taxon>Pezizomycotina</taxon>
        <taxon>Leotiomycetes</taxon>
        <taxon>Erysiphales</taxon>
        <taxon>Erysiphaceae</taxon>
        <taxon>Blumeria</taxon>
    </lineage>
</organism>
<evidence type="ECO:0000256" key="1">
    <source>
        <dbReference type="SAM" id="SignalP"/>
    </source>
</evidence>
<dbReference type="EMBL" id="UIGY01000120">
    <property type="protein sequence ID" value="SUZ11309.1"/>
    <property type="molecule type" value="Genomic_DNA"/>
</dbReference>
<feature type="signal peptide" evidence="1">
    <location>
        <begin position="1"/>
        <end position="18"/>
    </location>
</feature>
<dbReference type="AlphaFoldDB" id="A0A381LBJ7"/>
<accession>A0A381LBJ7</accession>
<sequence>IYIYFSIWLISLISLVKCLYQCPSGARIYEGVNREQIQAAKNLLDSEVNFMFNQNRYLYKGDLHYNGNVRYKVSV</sequence>
<name>A0A381LBJ7_BLUGR</name>
<protein>
    <submittedName>
        <fullName evidence="2">BgtE-5774</fullName>
    </submittedName>
</protein>
<reference evidence="2" key="1">
    <citation type="submission" date="2018-07" db="EMBL/GenBank/DDBJ databases">
        <authorList>
            <person name="Quirk P.G."/>
            <person name="Krulwich T.A."/>
        </authorList>
    </citation>
    <scope>NUCLEOTIDE SEQUENCE</scope>
    <source>
        <strain evidence="2">96224</strain>
    </source>
</reference>
<dbReference type="OrthoDB" id="10435795at2759"/>
<feature type="chain" id="PRO_5016821540" evidence="1">
    <location>
        <begin position="19"/>
        <end position="75"/>
    </location>
</feature>